<feature type="domain" description="Nrap protein" evidence="7">
    <location>
        <begin position="926"/>
        <end position="1043"/>
    </location>
</feature>
<evidence type="ECO:0000256" key="2">
    <source>
        <dbReference type="SAM" id="MobiDB-lite"/>
    </source>
</evidence>
<dbReference type="InterPro" id="IPR005554">
    <property type="entry name" value="NOL6/Upt22"/>
</dbReference>
<comment type="similarity">
    <text evidence="1">Belongs to the NRAP family.</text>
</comment>
<dbReference type="Pfam" id="PF17406">
    <property type="entry name" value="Nrap_D5"/>
    <property type="match status" value="1"/>
</dbReference>
<dbReference type="Gene3D" id="3.30.70.3030">
    <property type="match status" value="1"/>
</dbReference>
<dbReference type="Proteomes" id="UP000012073">
    <property type="component" value="Unassembled WGS sequence"/>
</dbReference>
<dbReference type="OMA" id="DERAHIP"/>
<dbReference type="STRING" id="2769.R7Q387"/>
<reference evidence="9" key="1">
    <citation type="journal article" date="2013" name="Proc. Natl. Acad. Sci. U.S.A.">
        <title>Genome structure and metabolic features in the red seaweed Chondrus crispus shed light on evolution of the Archaeplastida.</title>
        <authorList>
            <person name="Collen J."/>
            <person name="Porcel B."/>
            <person name="Carre W."/>
            <person name="Ball S.G."/>
            <person name="Chaparro C."/>
            <person name="Tonon T."/>
            <person name="Barbeyron T."/>
            <person name="Michel G."/>
            <person name="Noel B."/>
            <person name="Valentin K."/>
            <person name="Elias M."/>
            <person name="Artiguenave F."/>
            <person name="Arun A."/>
            <person name="Aury J.M."/>
            <person name="Barbosa-Neto J.F."/>
            <person name="Bothwell J.H."/>
            <person name="Bouget F.Y."/>
            <person name="Brillet L."/>
            <person name="Cabello-Hurtado F."/>
            <person name="Capella-Gutierrez S."/>
            <person name="Charrier B."/>
            <person name="Cladiere L."/>
            <person name="Cock J.M."/>
            <person name="Coelho S.M."/>
            <person name="Colleoni C."/>
            <person name="Czjzek M."/>
            <person name="Da Silva C."/>
            <person name="Delage L."/>
            <person name="Denoeud F."/>
            <person name="Deschamps P."/>
            <person name="Dittami S.M."/>
            <person name="Gabaldon T."/>
            <person name="Gachon C.M."/>
            <person name="Groisillier A."/>
            <person name="Herve C."/>
            <person name="Jabbari K."/>
            <person name="Katinka M."/>
            <person name="Kloareg B."/>
            <person name="Kowalczyk N."/>
            <person name="Labadie K."/>
            <person name="Leblanc C."/>
            <person name="Lopez P.J."/>
            <person name="McLachlan D.H."/>
            <person name="Meslet-Cladiere L."/>
            <person name="Moustafa A."/>
            <person name="Nehr Z."/>
            <person name="Nyvall Collen P."/>
            <person name="Panaud O."/>
            <person name="Partensky F."/>
            <person name="Poulain J."/>
            <person name="Rensing S.A."/>
            <person name="Rousvoal S."/>
            <person name="Samson G."/>
            <person name="Symeonidi A."/>
            <person name="Weissenbach J."/>
            <person name="Zambounis A."/>
            <person name="Wincker P."/>
            <person name="Boyen C."/>
        </authorList>
    </citation>
    <scope>NUCLEOTIDE SEQUENCE [LARGE SCALE GENOMIC DNA]</scope>
    <source>
        <strain evidence="9">cv. Stackhouse</strain>
    </source>
</reference>
<evidence type="ECO:0000259" key="7">
    <source>
        <dbReference type="Pfam" id="PF17407"/>
    </source>
</evidence>
<name>R7Q387_CHOCR</name>
<dbReference type="GO" id="GO:0032545">
    <property type="term" value="C:CURI complex"/>
    <property type="evidence" value="ECO:0007669"/>
    <property type="project" value="TreeGrafter"/>
</dbReference>
<dbReference type="Pfam" id="PF17404">
    <property type="entry name" value="Nrap_D3"/>
    <property type="match status" value="1"/>
</dbReference>
<evidence type="ECO:0000313" key="8">
    <source>
        <dbReference type="EMBL" id="CDF32997.1"/>
    </source>
</evidence>
<gene>
    <name evidence="8" type="ORF">CHC_T00001761001</name>
</gene>
<dbReference type="GO" id="GO:0034456">
    <property type="term" value="C:UTP-C complex"/>
    <property type="evidence" value="ECO:0007669"/>
    <property type="project" value="TreeGrafter"/>
</dbReference>
<dbReference type="InterPro" id="IPR035082">
    <property type="entry name" value="Nrap_D1"/>
</dbReference>
<feature type="domain" description="Nrap protein" evidence="6">
    <location>
        <begin position="747"/>
        <end position="922"/>
    </location>
</feature>
<dbReference type="GO" id="GO:0006364">
    <property type="term" value="P:rRNA processing"/>
    <property type="evidence" value="ECO:0007669"/>
    <property type="project" value="TreeGrafter"/>
</dbReference>
<dbReference type="PhylomeDB" id="R7Q387"/>
<dbReference type="AlphaFoldDB" id="R7Q387"/>
<dbReference type="RefSeq" id="XP_005712800.1">
    <property type="nucleotide sequence ID" value="XM_005712743.1"/>
</dbReference>
<feature type="domain" description="Nrap protein" evidence="3">
    <location>
        <begin position="180"/>
        <end position="316"/>
    </location>
</feature>
<evidence type="ECO:0000259" key="5">
    <source>
        <dbReference type="Pfam" id="PF17405"/>
    </source>
</evidence>
<dbReference type="GO" id="GO:0006409">
    <property type="term" value="P:tRNA export from nucleus"/>
    <property type="evidence" value="ECO:0007669"/>
    <property type="project" value="TreeGrafter"/>
</dbReference>
<dbReference type="Pfam" id="PF03813">
    <property type="entry name" value="Nrap"/>
    <property type="match status" value="1"/>
</dbReference>
<dbReference type="GO" id="GO:0032040">
    <property type="term" value="C:small-subunit processome"/>
    <property type="evidence" value="ECO:0007669"/>
    <property type="project" value="TreeGrafter"/>
</dbReference>
<evidence type="ECO:0000259" key="4">
    <source>
        <dbReference type="Pfam" id="PF17404"/>
    </source>
</evidence>
<evidence type="ECO:0000256" key="1">
    <source>
        <dbReference type="RuleBase" id="RU364032"/>
    </source>
</evidence>
<feature type="compositionally biased region" description="Basic residues" evidence="2">
    <location>
        <begin position="1"/>
        <end position="10"/>
    </location>
</feature>
<dbReference type="InterPro" id="IPR035371">
    <property type="entry name" value="Nrap_D6"/>
</dbReference>
<dbReference type="InterPro" id="IPR035368">
    <property type="entry name" value="Nrap_D3"/>
</dbReference>
<sequence>MHHLRHRPPATRKCAPLPSPFPVALPTRLRPTPSHSADLAVTPAMSPGQPRPDRALKRRRTSYDELETVKHASHTGDALTSPALSAALSDLLQARRLSDAARAGIEDALKKVKKSLDALPKKKTLQLDSPAVRNVLRKVAKGRRDSLCRSGVVQELVCTPPGRVDLVGSFLLKCATKPVVDVAVEMPADLFQTRDYRAYRYHDKRLLYLVYLARQFVKTEEEAYAEVSLVMSFLNGDEAKPVLCVTHVDHPEVNVRLLPTYPHDVFANHHLGEEKVHIREGPDSENAKPSPATIAYNASILIDTTLVANLQALYAVVAGAPAFADTVMLLEAWCVRHRLYKSNFVSIALLANLIKKGAAPSRAPREQLFRCALSAISAGGLKALRLGDMRVCASFDAGFLERCAECATMAIYVIESKAAETDPWVGILPFLFTQARGSKCVARPLCTLFDGFVKILGGNEASSALTAQKHLHVLKRALVDTHRAKRIERLEGGLFGFTLSLAKDANRRVDMRPESWDAPSFMAFWGKKANVRSFENGKIVEALVWSGGSRTLQEMTSYAFEKHFGDDVKVQVILGDLEEASGSDAHYEASATRAIAGFNELAKLLRSLEGVVLGIRGVHATSSHLRRCGIPSKGFAQTGGIRHAYPLDIVATFETSAAWPDNPVAICAAKASFYVSLKGALAEKGIASNSTISFLDITLSEFVYRLRIKVDKEKDLLIDSPATYEGVVWETEKRVRHHDNMSCLGNPLIGSVARMAKKWLNSHLMLSQMGSRGEELVEVLVASMMLRPEVSKRKSVLGYFCQFLHFLSDFPWEVCPLAVLMEDEEARELSKDMSDRLEEVETFRERVQDRFSRKCDGRTFFSVYNVWDRDENEAGTFFGQGYGPETSIAKMIVASAGSALRHIEDSVTKAGAGKTMKSLFTPYLGVYDLVLELNRELVPFREEASRKGPFHGRGSAFVGFDTVQMLRNKLEIRLGEFALFTTEVCVRAEIYVVWRPEASGSCAFSLARAPFREPVGETKTLKADRMEMVAEMVSLGKGLIRNVRYIEKEGGK</sequence>
<dbReference type="Pfam" id="PF17407">
    <property type="entry name" value="Nrap_D6"/>
    <property type="match status" value="1"/>
</dbReference>
<keyword evidence="1" id="KW-0539">Nucleus</keyword>
<accession>R7Q387</accession>
<dbReference type="Pfam" id="PF17405">
    <property type="entry name" value="Nrap_D4"/>
    <property type="match status" value="1"/>
</dbReference>
<organism evidence="8 9">
    <name type="scientific">Chondrus crispus</name>
    <name type="common">Carrageen Irish moss</name>
    <name type="synonym">Polymorpha crispa</name>
    <dbReference type="NCBI Taxonomy" id="2769"/>
    <lineage>
        <taxon>Eukaryota</taxon>
        <taxon>Rhodophyta</taxon>
        <taxon>Florideophyceae</taxon>
        <taxon>Rhodymeniophycidae</taxon>
        <taxon>Gigartinales</taxon>
        <taxon>Gigartinaceae</taxon>
        <taxon>Chondrus</taxon>
    </lineage>
</organism>
<dbReference type="Gramene" id="CDF32997">
    <property type="protein sequence ID" value="CDF32997"/>
    <property type="gene ID" value="CHC_T00001761001"/>
</dbReference>
<dbReference type="EMBL" id="HG001629">
    <property type="protein sequence ID" value="CDF32997.1"/>
    <property type="molecule type" value="Genomic_DNA"/>
</dbReference>
<keyword evidence="1" id="KW-0694">RNA-binding</keyword>
<evidence type="ECO:0000313" key="9">
    <source>
        <dbReference type="Proteomes" id="UP000012073"/>
    </source>
</evidence>
<feature type="domain" description="Nrap protein" evidence="5">
    <location>
        <begin position="582"/>
        <end position="717"/>
    </location>
</feature>
<feature type="region of interest" description="Disordered" evidence="2">
    <location>
        <begin position="1"/>
        <end position="55"/>
    </location>
</feature>
<dbReference type="PANTHER" id="PTHR17972:SF0">
    <property type="entry name" value="NUCLEOLAR PROTEIN 6"/>
    <property type="match status" value="1"/>
</dbReference>
<dbReference type="KEGG" id="ccp:CHC_T00001761001"/>
<evidence type="ECO:0000259" key="3">
    <source>
        <dbReference type="Pfam" id="PF03813"/>
    </source>
</evidence>
<protein>
    <recommendedName>
        <fullName evidence="10">Nucleolar protein 6</fullName>
    </recommendedName>
</protein>
<dbReference type="InterPro" id="IPR035369">
    <property type="entry name" value="Nrap_D4"/>
</dbReference>
<keyword evidence="9" id="KW-1185">Reference proteome</keyword>
<comment type="subcellular location">
    <subcellularLocation>
        <location evidence="1">Nucleus</location>
        <location evidence="1">Nucleolus</location>
    </subcellularLocation>
</comment>
<dbReference type="PANTHER" id="PTHR17972">
    <property type="entry name" value="NUCLEOLAR RNA-ASSOCIATED PROTEIN"/>
    <property type="match status" value="1"/>
</dbReference>
<dbReference type="GO" id="GO:0003723">
    <property type="term" value="F:RNA binding"/>
    <property type="evidence" value="ECO:0007669"/>
    <property type="project" value="UniProtKB-KW"/>
</dbReference>
<evidence type="ECO:0008006" key="10">
    <source>
        <dbReference type="Google" id="ProtNLM"/>
    </source>
</evidence>
<dbReference type="InterPro" id="IPR035370">
    <property type="entry name" value="Nrap_D5"/>
</dbReference>
<feature type="domain" description="Nrap protein" evidence="4">
    <location>
        <begin position="502"/>
        <end position="564"/>
    </location>
</feature>
<dbReference type="OrthoDB" id="3786at2759"/>
<dbReference type="GeneID" id="17320519"/>
<proteinExistence type="inferred from homology"/>
<evidence type="ECO:0000259" key="6">
    <source>
        <dbReference type="Pfam" id="PF17406"/>
    </source>
</evidence>